<dbReference type="PANTHER" id="PTHR47894">
    <property type="entry name" value="HTH-TYPE TRANSCRIPTIONAL REGULATOR GADX"/>
    <property type="match status" value="1"/>
</dbReference>
<evidence type="ECO:0000256" key="3">
    <source>
        <dbReference type="ARBA" id="ARBA00023163"/>
    </source>
</evidence>
<keyword evidence="3" id="KW-0804">Transcription</keyword>
<dbReference type="PROSITE" id="PS01124">
    <property type="entry name" value="HTH_ARAC_FAMILY_2"/>
    <property type="match status" value="1"/>
</dbReference>
<feature type="domain" description="HTH araC/xylS-type" evidence="4">
    <location>
        <begin position="226"/>
        <end position="325"/>
    </location>
</feature>
<protein>
    <submittedName>
        <fullName evidence="5">AraC family transcriptional regulator ligand-binding domain-containing protein</fullName>
    </submittedName>
</protein>
<dbReference type="SUPFAM" id="SSF46689">
    <property type="entry name" value="Homeodomain-like"/>
    <property type="match status" value="1"/>
</dbReference>
<dbReference type="Pfam" id="PF12833">
    <property type="entry name" value="HTH_18"/>
    <property type="match status" value="1"/>
</dbReference>
<keyword evidence="2" id="KW-0238">DNA-binding</keyword>
<dbReference type="RefSeq" id="WP_378561222.1">
    <property type="nucleotide sequence ID" value="NZ_JBHSDL010000014.1"/>
</dbReference>
<name>A0ABV8VKI9_9NOCA</name>
<reference evidence="6" key="1">
    <citation type="journal article" date="2019" name="Int. J. Syst. Evol. Microbiol.">
        <title>The Global Catalogue of Microorganisms (GCM) 10K type strain sequencing project: providing services to taxonomists for standard genome sequencing and annotation.</title>
        <authorList>
            <consortium name="The Broad Institute Genomics Platform"/>
            <consortium name="The Broad Institute Genome Sequencing Center for Infectious Disease"/>
            <person name="Wu L."/>
            <person name="Ma J."/>
        </authorList>
    </citation>
    <scope>NUCLEOTIDE SEQUENCE [LARGE SCALE GENOMIC DNA]</scope>
    <source>
        <strain evidence="6">IBRC-M 10490</strain>
    </source>
</reference>
<dbReference type="InterPro" id="IPR018060">
    <property type="entry name" value="HTH_AraC"/>
</dbReference>
<dbReference type="InterPro" id="IPR032687">
    <property type="entry name" value="AraC-type_N"/>
</dbReference>
<sequence>MLIKALSCAGMDATVFAQRQDLRPEVLADDRCRVSTQSSYSMWEQLITSDLGTVVGIEAATLVPVGHFGVWDYLFVTGENFIGSCGRAFDRVHLISNPGTDTIETIEDGALFTIRYGMTPYAPDVDAAIGIFAQALFLRRAREATGRPVTPVRVTFQYPPSRAHARLVEAFGTANIVYDAPWNSMTFLQDDVRAPLPMSPPGLEHVLLEHADLVYATAKPVLDWLGVFRAALDMAFAQDDAPTLAAVAQRLMMSPRSVQRRLAEHGTTWREEVRTARQDRALELLRDTDLPLETVAARLGYSDARALRRSVNRWLGHPPHALRQS</sequence>
<comment type="caution">
    <text evidence="5">The sequence shown here is derived from an EMBL/GenBank/DDBJ whole genome shotgun (WGS) entry which is preliminary data.</text>
</comment>
<keyword evidence="1" id="KW-0805">Transcription regulation</keyword>
<evidence type="ECO:0000259" key="4">
    <source>
        <dbReference type="PROSITE" id="PS01124"/>
    </source>
</evidence>
<organism evidence="5 6">
    <name type="scientific">Nocardia halotolerans</name>
    <dbReference type="NCBI Taxonomy" id="1755878"/>
    <lineage>
        <taxon>Bacteria</taxon>
        <taxon>Bacillati</taxon>
        <taxon>Actinomycetota</taxon>
        <taxon>Actinomycetes</taxon>
        <taxon>Mycobacteriales</taxon>
        <taxon>Nocardiaceae</taxon>
        <taxon>Nocardia</taxon>
    </lineage>
</organism>
<evidence type="ECO:0000313" key="6">
    <source>
        <dbReference type="Proteomes" id="UP001595844"/>
    </source>
</evidence>
<dbReference type="PANTHER" id="PTHR47894:SF1">
    <property type="entry name" value="HTH-TYPE TRANSCRIPTIONAL REGULATOR VQSM"/>
    <property type="match status" value="1"/>
</dbReference>
<dbReference type="Gene3D" id="1.10.10.60">
    <property type="entry name" value="Homeodomain-like"/>
    <property type="match status" value="1"/>
</dbReference>
<accession>A0ABV8VKI9</accession>
<gene>
    <name evidence="5" type="ORF">ACFO5K_13395</name>
</gene>
<evidence type="ECO:0000313" key="5">
    <source>
        <dbReference type="EMBL" id="MFC4375093.1"/>
    </source>
</evidence>
<dbReference type="SMART" id="SM00342">
    <property type="entry name" value="HTH_ARAC"/>
    <property type="match status" value="1"/>
</dbReference>
<dbReference type="EMBL" id="JBHSDL010000014">
    <property type="protein sequence ID" value="MFC4375093.1"/>
    <property type="molecule type" value="Genomic_DNA"/>
</dbReference>
<dbReference type="Pfam" id="PF12625">
    <property type="entry name" value="Arabinose_bd"/>
    <property type="match status" value="1"/>
</dbReference>
<dbReference type="InterPro" id="IPR009057">
    <property type="entry name" value="Homeodomain-like_sf"/>
</dbReference>
<proteinExistence type="predicted"/>
<dbReference type="Proteomes" id="UP001595844">
    <property type="component" value="Unassembled WGS sequence"/>
</dbReference>
<evidence type="ECO:0000256" key="2">
    <source>
        <dbReference type="ARBA" id="ARBA00023125"/>
    </source>
</evidence>
<keyword evidence="6" id="KW-1185">Reference proteome</keyword>
<evidence type="ECO:0000256" key="1">
    <source>
        <dbReference type="ARBA" id="ARBA00023015"/>
    </source>
</evidence>